<reference evidence="1 2" key="1">
    <citation type="submission" date="2018-01" db="EMBL/GenBank/DDBJ databases">
        <title>Whole genome sequencing of Histamine producing bacteria.</title>
        <authorList>
            <person name="Butler K."/>
        </authorList>
    </citation>
    <scope>NUCLEOTIDE SEQUENCE [LARGE SCALE GENOMIC DNA]</scope>
    <source>
        <strain evidence="1 2">FS-7.2</strain>
    </source>
</reference>
<accession>A0A2T3KMJ3</accession>
<evidence type="ECO:0000313" key="1">
    <source>
        <dbReference type="EMBL" id="PSV01011.1"/>
    </source>
</evidence>
<proteinExistence type="predicted"/>
<dbReference type="Proteomes" id="UP000241426">
    <property type="component" value="Unassembled WGS sequence"/>
</dbReference>
<dbReference type="EMBL" id="PYNF01000002">
    <property type="protein sequence ID" value="PSV01011.1"/>
    <property type="molecule type" value="Genomic_DNA"/>
</dbReference>
<protein>
    <submittedName>
        <fullName evidence="1">Uncharacterized protein</fullName>
    </submittedName>
</protein>
<comment type="caution">
    <text evidence="1">The sequence shown here is derived from an EMBL/GenBank/DDBJ whole genome shotgun (WGS) entry which is preliminary data.</text>
</comment>
<sequence>MTRIRLILIAVACVFPSVVLSHEIGFPDICQSLLHGDNDVVNELAQDQFSQLKSDRDEMIRRMVSSSEKLSLSDVQDVEQTLKKLDFGIKLGNNLPGWGGVSTVLSSLYCPSGRQTDCKIVSREKNGNNTELKIECPSILYGDFYHNEYKSFIDTVNVSNTGSCNYKLNSIDVGIFSKLQRVVDAVMGRMTKDIDKWKSLHKLNSGNFGSFSDFQKSN</sequence>
<dbReference type="RefSeq" id="WP_107288739.1">
    <property type="nucleotide sequence ID" value="NZ_PYNF01000002.1"/>
</dbReference>
<evidence type="ECO:0000313" key="2">
    <source>
        <dbReference type="Proteomes" id="UP000241426"/>
    </source>
</evidence>
<gene>
    <name evidence="1" type="ORF">C9J27_03005</name>
</gene>
<dbReference type="AlphaFoldDB" id="A0A2T3KMJ3"/>
<name>A0A2T3KMJ3_9GAMM</name>
<organism evidence="1 2">
    <name type="scientific">Photobacterium kishitanii</name>
    <dbReference type="NCBI Taxonomy" id="318456"/>
    <lineage>
        <taxon>Bacteria</taxon>
        <taxon>Pseudomonadati</taxon>
        <taxon>Pseudomonadota</taxon>
        <taxon>Gammaproteobacteria</taxon>
        <taxon>Vibrionales</taxon>
        <taxon>Vibrionaceae</taxon>
        <taxon>Photobacterium</taxon>
    </lineage>
</organism>